<dbReference type="SMART" id="SM00173">
    <property type="entry name" value="RAS"/>
    <property type="match status" value="1"/>
</dbReference>
<name>A0ABM4XN19_VULVU</name>
<reference evidence="5 6" key="1">
    <citation type="submission" date="2025-05" db="UniProtKB">
        <authorList>
            <consortium name="RefSeq"/>
        </authorList>
    </citation>
    <scope>IDENTIFICATION</scope>
    <source>
        <tissue evidence="5 6">Cell line</tissue>
    </source>
</reference>
<evidence type="ECO:0000256" key="1">
    <source>
        <dbReference type="ARBA" id="ARBA00022741"/>
    </source>
</evidence>
<dbReference type="NCBIfam" id="TIGR00231">
    <property type="entry name" value="small_GTP"/>
    <property type="match status" value="1"/>
</dbReference>
<dbReference type="RefSeq" id="XP_072579433.1">
    <property type="nucleotide sequence ID" value="XM_072723332.1"/>
</dbReference>
<dbReference type="SMART" id="SM00175">
    <property type="entry name" value="RAB"/>
    <property type="match status" value="1"/>
</dbReference>
<dbReference type="PRINTS" id="PR00449">
    <property type="entry name" value="RASTRNSFRMNG"/>
</dbReference>
<feature type="region of interest" description="Disordered" evidence="3">
    <location>
        <begin position="72"/>
        <end position="99"/>
    </location>
</feature>
<accession>A0ABM4XN19</accession>
<evidence type="ECO:0000313" key="5">
    <source>
        <dbReference type="RefSeq" id="XP_072579432.1"/>
    </source>
</evidence>
<dbReference type="Pfam" id="PF00071">
    <property type="entry name" value="Ras"/>
    <property type="match status" value="2"/>
</dbReference>
<organism evidence="4 5">
    <name type="scientific">Vulpes vulpes</name>
    <name type="common">Red fox</name>
    <dbReference type="NCBI Taxonomy" id="9627"/>
    <lineage>
        <taxon>Eukaryota</taxon>
        <taxon>Metazoa</taxon>
        <taxon>Chordata</taxon>
        <taxon>Craniata</taxon>
        <taxon>Vertebrata</taxon>
        <taxon>Euteleostomi</taxon>
        <taxon>Mammalia</taxon>
        <taxon>Eutheria</taxon>
        <taxon>Laurasiatheria</taxon>
        <taxon>Carnivora</taxon>
        <taxon>Caniformia</taxon>
        <taxon>Canidae</taxon>
        <taxon>Vulpes</taxon>
    </lineage>
</organism>
<evidence type="ECO:0000256" key="2">
    <source>
        <dbReference type="ARBA" id="ARBA00023134"/>
    </source>
</evidence>
<evidence type="ECO:0000313" key="4">
    <source>
        <dbReference type="Proteomes" id="UP001652641"/>
    </source>
</evidence>
<dbReference type="SUPFAM" id="SSF52540">
    <property type="entry name" value="P-loop containing nucleoside triphosphate hydrolases"/>
    <property type="match status" value="1"/>
</dbReference>
<dbReference type="InterPro" id="IPR001806">
    <property type="entry name" value="Small_GTPase"/>
</dbReference>
<dbReference type="InterPro" id="IPR005225">
    <property type="entry name" value="Small_GTP-bd"/>
</dbReference>
<dbReference type="GeneID" id="112907492"/>
<proteinExistence type="predicted"/>
<evidence type="ECO:0000313" key="6">
    <source>
        <dbReference type="RefSeq" id="XP_072579433.1"/>
    </source>
</evidence>
<dbReference type="InterPro" id="IPR050227">
    <property type="entry name" value="Rab"/>
</dbReference>
<keyword evidence="2" id="KW-0342">GTP-binding</keyword>
<feature type="compositionally biased region" description="Low complexity" evidence="3">
    <location>
        <begin position="72"/>
        <end position="87"/>
    </location>
</feature>
<gene>
    <name evidence="5 6" type="primary">RAB36</name>
</gene>
<keyword evidence="1" id="KW-0547">Nucleotide-binding</keyword>
<dbReference type="InterPro" id="IPR027417">
    <property type="entry name" value="P-loop_NTPase"/>
</dbReference>
<keyword evidence="4" id="KW-1185">Reference proteome</keyword>
<dbReference type="Gene3D" id="3.40.50.300">
    <property type="entry name" value="P-loop containing nucleotide triphosphate hydrolases"/>
    <property type="match status" value="1"/>
</dbReference>
<dbReference type="PANTHER" id="PTHR47977">
    <property type="entry name" value="RAS-RELATED PROTEIN RAB"/>
    <property type="match status" value="1"/>
</dbReference>
<dbReference type="SMART" id="SM00174">
    <property type="entry name" value="RHO"/>
    <property type="match status" value="1"/>
</dbReference>
<sequence>MVIAQRVRSVLEASAAPPRRSGCYSDLSVEPRVDSFRCELRPEPVPDARDSSDALGSSVVLVAMVIAATGPARPGRAAPGAFATPAGHSGRMRSSLTSLGPPVSRDRIITSFPKWYTPDACLQLKEHFHGQVSTTCQRRNTGTVGLRLSKVVVVGDLYVGKTSLIHRFCKNVFDRDYKATIGVDFEIERFEIAGIPYSLQIWDTAGQEKFKCIASAYYRGAQGEHPGDGLSHIWQEAPTGLITSPGPPPRHQICPPRTTEKIPSQPLGMRRLLSSQLGLGLASAVTSCRDPVLVIITAFDLTDVQTLEHTRQWLEDALRENEPGSCFVFLVGTKKDLLSGAACKQAEVEAVRLANEMQAEYWSVSAKTGENVKAFFSRVAALAFEQSVLQDLERRSSARAQVGDGDLIRKGLENKKLCVPASQDLCGGLLDSLEDIGGPPESGKLLIDTPPSCTSRTGRHNPGMPSLVPTLSLPSGCSSMGALTTRTCPWLGAHSSPPIPSHKQVGTSGHILPASHKWRAFCQQLFWSVPRTVQYPITVLGTLWVPAAYSLAGSNC</sequence>
<evidence type="ECO:0000256" key="3">
    <source>
        <dbReference type="SAM" id="MobiDB-lite"/>
    </source>
</evidence>
<dbReference type="Proteomes" id="UP001652641">
    <property type="component" value="Chromosome 10"/>
</dbReference>
<dbReference type="PROSITE" id="PS51419">
    <property type="entry name" value="RAB"/>
    <property type="match status" value="1"/>
</dbReference>
<protein>
    <submittedName>
        <fullName evidence="5">Ras-related protein Rab-36 isoform X1</fullName>
    </submittedName>
    <submittedName>
        <fullName evidence="6">Ras-related protein Rab-36 isoform X2</fullName>
    </submittedName>
</protein>
<dbReference type="RefSeq" id="XP_072579432.1">
    <property type="nucleotide sequence ID" value="XM_072723331.1"/>
</dbReference>